<dbReference type="EMBL" id="JANAVB010031417">
    <property type="protein sequence ID" value="KAJ6811916.1"/>
    <property type="molecule type" value="Genomic_DNA"/>
</dbReference>
<dbReference type="AlphaFoldDB" id="A0AAX6F6E5"/>
<gene>
    <name evidence="4" type="ORF">M6B38_148635</name>
    <name evidence="2" type="ORF">M6B38_151350</name>
    <name evidence="3" type="ORF">M6B38_151355</name>
    <name evidence="5" type="ORF">M6B38_292885</name>
</gene>
<evidence type="ECO:0000313" key="3">
    <source>
        <dbReference type="EMBL" id="KAJ6811917.1"/>
    </source>
</evidence>
<evidence type="ECO:0000313" key="2">
    <source>
        <dbReference type="EMBL" id="KAJ6811916.1"/>
    </source>
</evidence>
<organism evidence="2 6">
    <name type="scientific">Iris pallida</name>
    <name type="common">Sweet iris</name>
    <dbReference type="NCBI Taxonomy" id="29817"/>
    <lineage>
        <taxon>Eukaryota</taxon>
        <taxon>Viridiplantae</taxon>
        <taxon>Streptophyta</taxon>
        <taxon>Embryophyta</taxon>
        <taxon>Tracheophyta</taxon>
        <taxon>Spermatophyta</taxon>
        <taxon>Magnoliopsida</taxon>
        <taxon>Liliopsida</taxon>
        <taxon>Asparagales</taxon>
        <taxon>Iridaceae</taxon>
        <taxon>Iridoideae</taxon>
        <taxon>Irideae</taxon>
        <taxon>Iris</taxon>
    </lineage>
</organism>
<keyword evidence="6" id="KW-1185">Reference proteome</keyword>
<name>A0AAX6F6E5_IRIPA</name>
<dbReference type="Proteomes" id="UP001140949">
    <property type="component" value="Unassembled WGS sequence"/>
</dbReference>
<keyword evidence="1" id="KW-0472">Membrane</keyword>
<evidence type="ECO:0000256" key="1">
    <source>
        <dbReference type="SAM" id="Phobius"/>
    </source>
</evidence>
<reference evidence="2" key="2">
    <citation type="submission" date="2023-04" db="EMBL/GenBank/DDBJ databases">
        <authorList>
            <person name="Bruccoleri R.E."/>
            <person name="Oakeley E.J."/>
            <person name="Faust A.-M."/>
            <person name="Dessus-Babus S."/>
            <person name="Altorfer M."/>
            <person name="Burckhardt D."/>
            <person name="Oertli M."/>
            <person name="Naumann U."/>
            <person name="Petersen F."/>
            <person name="Wong J."/>
        </authorList>
    </citation>
    <scope>NUCLEOTIDE SEQUENCE</scope>
    <source>
        <strain evidence="2">GSM-AAB239-AS_SAM_17_03QT</strain>
        <tissue evidence="2">Leaf</tissue>
    </source>
</reference>
<accession>A0AAX6F6E5</accession>
<feature type="transmembrane region" description="Helical" evidence="1">
    <location>
        <begin position="75"/>
        <end position="100"/>
    </location>
</feature>
<keyword evidence="1" id="KW-1133">Transmembrane helix</keyword>
<evidence type="ECO:0000313" key="6">
    <source>
        <dbReference type="Proteomes" id="UP001140949"/>
    </source>
</evidence>
<dbReference type="EMBL" id="JANAVB010031417">
    <property type="protein sequence ID" value="KAJ6811917.1"/>
    <property type="molecule type" value="Genomic_DNA"/>
</dbReference>
<proteinExistence type="predicted"/>
<feature type="transmembrane region" description="Helical" evidence="1">
    <location>
        <begin position="106"/>
        <end position="123"/>
    </location>
</feature>
<comment type="caution">
    <text evidence="2">The sequence shown here is derived from an EMBL/GenBank/DDBJ whole genome shotgun (WGS) entry which is preliminary data.</text>
</comment>
<dbReference type="EMBL" id="JANAVB010006599">
    <property type="protein sequence ID" value="KAJ6844497.1"/>
    <property type="molecule type" value="Genomic_DNA"/>
</dbReference>
<reference evidence="2" key="1">
    <citation type="journal article" date="2023" name="GigaByte">
        <title>Genome assembly of the bearded iris, Iris pallida Lam.</title>
        <authorList>
            <person name="Bruccoleri R.E."/>
            <person name="Oakeley E.J."/>
            <person name="Faust A.M.E."/>
            <person name="Altorfer M."/>
            <person name="Dessus-Babus S."/>
            <person name="Burckhardt D."/>
            <person name="Oertli M."/>
            <person name="Naumann U."/>
            <person name="Petersen F."/>
            <person name="Wong J."/>
        </authorList>
    </citation>
    <scope>NUCLEOTIDE SEQUENCE</scope>
    <source>
        <strain evidence="2">GSM-AAB239-AS_SAM_17_03QT</strain>
    </source>
</reference>
<evidence type="ECO:0000313" key="5">
    <source>
        <dbReference type="EMBL" id="KAJ6844497.1"/>
    </source>
</evidence>
<sequence length="124" mass="13760">MTPARLPARGARPPAVDSPVPLRRQLRSSARVPSLLSGADPFSPPSVAVSTDAIGQNRTCRIIASHQTTHQARHLAFTVCVFSWFLAGALAKAMVCALFRRDDYSWIRHLLSLAKFFFVYFFSI</sequence>
<keyword evidence="1" id="KW-0812">Transmembrane</keyword>
<evidence type="ECO:0000313" key="4">
    <source>
        <dbReference type="EMBL" id="KAJ6812633.1"/>
    </source>
</evidence>
<dbReference type="EMBL" id="JANAVB010031018">
    <property type="protein sequence ID" value="KAJ6812633.1"/>
    <property type="molecule type" value="Genomic_DNA"/>
</dbReference>
<protein>
    <submittedName>
        <fullName evidence="2">Uncharacterized protein</fullName>
    </submittedName>
</protein>